<dbReference type="InterPro" id="IPR016912">
    <property type="entry name" value="Phage_P2_GpU"/>
</dbReference>
<dbReference type="EMBL" id="BLVP01000036">
    <property type="protein sequence ID" value="GFM38329.1"/>
    <property type="molecule type" value="Genomic_DNA"/>
</dbReference>
<organism evidence="1 2">
    <name type="scientific">Desulfovibrio psychrotolerans</name>
    <dbReference type="NCBI Taxonomy" id="415242"/>
    <lineage>
        <taxon>Bacteria</taxon>
        <taxon>Pseudomonadati</taxon>
        <taxon>Thermodesulfobacteriota</taxon>
        <taxon>Desulfovibrionia</taxon>
        <taxon>Desulfovibrionales</taxon>
        <taxon>Desulfovibrionaceae</taxon>
        <taxon>Desulfovibrio</taxon>
    </lineage>
</organism>
<reference evidence="1 2" key="1">
    <citation type="submission" date="2020-05" db="EMBL/GenBank/DDBJ databases">
        <title>Draft genome sequence of Desulfovibrio psychrotolerans JS1T.</title>
        <authorList>
            <person name="Ueno A."/>
            <person name="Tamazawa S."/>
            <person name="Tamamura S."/>
            <person name="Murakami T."/>
            <person name="Kiyama T."/>
            <person name="Inomata H."/>
            <person name="Amano Y."/>
            <person name="Miyakawa K."/>
            <person name="Tamaki H."/>
            <person name="Naganuma T."/>
            <person name="Kaneko K."/>
        </authorList>
    </citation>
    <scope>NUCLEOTIDE SEQUENCE [LARGE SCALE GENOMIC DNA]</scope>
    <source>
        <strain evidence="1 2">JS1</strain>
    </source>
</reference>
<dbReference type="Proteomes" id="UP000503820">
    <property type="component" value="Unassembled WGS sequence"/>
</dbReference>
<dbReference type="Pfam" id="PF06995">
    <property type="entry name" value="Phage_P2_GpU"/>
    <property type="match status" value="1"/>
</dbReference>
<dbReference type="RefSeq" id="WP_174410943.1">
    <property type="nucleotide sequence ID" value="NZ_BLVP01000036.1"/>
</dbReference>
<proteinExistence type="predicted"/>
<accession>A0A7J0BX89</accession>
<comment type="caution">
    <text evidence="1">The sequence shown here is derived from an EMBL/GenBank/DDBJ whole genome shotgun (WGS) entry which is preliminary data.</text>
</comment>
<dbReference type="PIRSF" id="PIRSF029208">
    <property type="entry name" value="Phage_tail_GPU"/>
    <property type="match status" value="1"/>
</dbReference>
<evidence type="ECO:0000313" key="2">
    <source>
        <dbReference type="Proteomes" id="UP000503820"/>
    </source>
</evidence>
<name>A0A7J0BX89_9BACT</name>
<evidence type="ECO:0000313" key="1">
    <source>
        <dbReference type="EMBL" id="GFM38329.1"/>
    </source>
</evidence>
<dbReference type="InterPro" id="IPR009734">
    <property type="entry name" value="Myoviridae_GpU"/>
</dbReference>
<evidence type="ECO:0008006" key="3">
    <source>
        <dbReference type="Google" id="ProtNLM"/>
    </source>
</evidence>
<sequence length="131" mass="14470">MAGIMMKLGGYVFSLDTAAYQQFARTTAYRWQALERVHQLAALQFTGPGEDSITLNGTILPTFRGGLGQLDAMRAQAAKGEPLMMVDGRGYVHGRWVILGVNETQKTFEKGGAPLQVDFSIRLRKYDEGLK</sequence>
<protein>
    <recommendedName>
        <fullName evidence="3">Tail protein</fullName>
    </recommendedName>
</protein>
<gene>
    <name evidence="1" type="ORF">DSM19430T_30130</name>
</gene>
<keyword evidence="2" id="KW-1185">Reference proteome</keyword>
<dbReference type="AlphaFoldDB" id="A0A7J0BX89"/>